<evidence type="ECO:0000256" key="8">
    <source>
        <dbReference type="PIRSR" id="PIRSR006621-1"/>
    </source>
</evidence>
<dbReference type="GO" id="GO:0017150">
    <property type="term" value="F:tRNA dihydrouridine synthase activity"/>
    <property type="evidence" value="ECO:0007669"/>
    <property type="project" value="InterPro"/>
</dbReference>
<evidence type="ECO:0000256" key="9">
    <source>
        <dbReference type="PIRSR" id="PIRSR006621-2"/>
    </source>
</evidence>
<evidence type="ECO:0000256" key="3">
    <source>
        <dbReference type="ARBA" id="ARBA00022643"/>
    </source>
</evidence>
<organism evidence="11">
    <name type="scientific">Paraconexibacter sp. AEG42_29</name>
    <dbReference type="NCBI Taxonomy" id="2997339"/>
    <lineage>
        <taxon>Bacteria</taxon>
        <taxon>Bacillati</taxon>
        <taxon>Actinomycetota</taxon>
        <taxon>Thermoleophilia</taxon>
        <taxon>Solirubrobacterales</taxon>
        <taxon>Paraconexibacteraceae</taxon>
        <taxon>Paraconexibacter</taxon>
    </lineage>
</organism>
<evidence type="ECO:0000256" key="4">
    <source>
        <dbReference type="ARBA" id="ARBA00022694"/>
    </source>
</evidence>
<dbReference type="CDD" id="cd02801">
    <property type="entry name" value="DUS_like_FMN"/>
    <property type="match status" value="1"/>
</dbReference>
<dbReference type="RefSeq" id="WP_354698289.1">
    <property type="nucleotide sequence ID" value="NZ_CP114014.1"/>
</dbReference>
<dbReference type="KEGG" id="parq:DSM112329_03960"/>
<evidence type="ECO:0000256" key="6">
    <source>
        <dbReference type="ARBA" id="ARBA00023002"/>
    </source>
</evidence>
<feature type="binding site" evidence="9">
    <location>
        <position position="87"/>
    </location>
    <ligand>
        <name>FMN</name>
        <dbReference type="ChEBI" id="CHEBI:58210"/>
    </ligand>
</feature>
<protein>
    <recommendedName>
        <fullName evidence="7">tRNA-dihydrouridine synthase</fullName>
        <ecNumber evidence="7">1.3.1.-</ecNumber>
    </recommendedName>
</protein>
<dbReference type="GO" id="GO:0050660">
    <property type="term" value="F:flavin adenine dinucleotide binding"/>
    <property type="evidence" value="ECO:0007669"/>
    <property type="project" value="InterPro"/>
</dbReference>
<keyword evidence="4 7" id="KW-0819">tRNA processing</keyword>
<comment type="function">
    <text evidence="7">Catalyzes the synthesis of 5,6-dihydrouridine (D), a modified base found in the D-loop of most tRNAs, via the reduction of the C5-C6 double bond in target uridines.</text>
</comment>
<evidence type="ECO:0000256" key="2">
    <source>
        <dbReference type="ARBA" id="ARBA00022630"/>
    </source>
</evidence>
<keyword evidence="5" id="KW-0521">NADP</keyword>
<proteinExistence type="inferred from homology"/>
<dbReference type="InterPro" id="IPR001269">
    <property type="entry name" value="DUS_fam"/>
</dbReference>
<feature type="binding site" evidence="9">
    <location>
        <begin position="244"/>
        <end position="245"/>
    </location>
    <ligand>
        <name>FMN</name>
        <dbReference type="ChEBI" id="CHEBI:58210"/>
    </ligand>
</feature>
<feature type="active site" description="Proton donor" evidence="8">
    <location>
        <position position="119"/>
    </location>
</feature>
<dbReference type="PANTHER" id="PTHR45846:SF1">
    <property type="entry name" value="TRNA-DIHYDROURIDINE(47) SYNTHASE [NAD(P)(+)]-LIKE"/>
    <property type="match status" value="1"/>
</dbReference>
<dbReference type="Pfam" id="PF01207">
    <property type="entry name" value="Dus"/>
    <property type="match status" value="1"/>
</dbReference>
<evidence type="ECO:0000256" key="1">
    <source>
        <dbReference type="ARBA" id="ARBA00001917"/>
    </source>
</evidence>
<keyword evidence="6 7" id="KW-0560">Oxidoreductase</keyword>
<dbReference type="PROSITE" id="PS01136">
    <property type="entry name" value="UPF0034"/>
    <property type="match status" value="1"/>
</dbReference>
<accession>A0AAU7AZP9</accession>
<dbReference type="PANTHER" id="PTHR45846">
    <property type="entry name" value="TRNA-DIHYDROURIDINE(47) SYNTHASE [NAD(P)(+)]-LIKE"/>
    <property type="match status" value="1"/>
</dbReference>
<dbReference type="GO" id="GO:0003723">
    <property type="term" value="F:RNA binding"/>
    <property type="evidence" value="ECO:0007669"/>
    <property type="project" value="TreeGrafter"/>
</dbReference>
<dbReference type="AlphaFoldDB" id="A0AAU7AZP9"/>
<feature type="binding site" evidence="9">
    <location>
        <position position="189"/>
    </location>
    <ligand>
        <name>FMN</name>
        <dbReference type="ChEBI" id="CHEBI:58210"/>
    </ligand>
</feature>
<comment type="similarity">
    <text evidence="7">Belongs to the dus family.</text>
</comment>
<comment type="cofactor">
    <cofactor evidence="1 7 9">
        <name>FMN</name>
        <dbReference type="ChEBI" id="CHEBI:58210"/>
    </cofactor>
</comment>
<keyword evidence="9" id="KW-0547">Nucleotide-binding</keyword>
<evidence type="ECO:0000256" key="7">
    <source>
        <dbReference type="PIRNR" id="PIRNR006621"/>
    </source>
</evidence>
<keyword evidence="2 7" id="KW-0285">Flavoprotein</keyword>
<evidence type="ECO:0000313" key="11">
    <source>
        <dbReference type="EMBL" id="XAY07081.1"/>
    </source>
</evidence>
<feature type="domain" description="DUS-like FMN-binding" evidence="10">
    <location>
        <begin position="20"/>
        <end position="321"/>
    </location>
</feature>
<sequence>MPSLTDPWKLAGLDVPNRVMLAPLAGIGTWFVRLQAKRHGAGMAVSEMVSSFAIHYGNEKTHQELLRVHPDESTAGVGGVWSPTSLQLFGQDPEVMRSAAAYVGEHVPGVDIIDLNMGCPVPKVCKTGAGAAMLKDPDTAVAVARAAHEGSGLPVTVKLRSGTKPGDTDGFGLAHRLVDEAGVAAITFHPRSAAVHHKGVPDYDLAAKLVQSLGAPVILTGGLHDPESVLRAYEHTGVEAVMLARGSMGNPWLFEQLLGLRPVDLAPTHAEILDELDWTIARCVEHLGTERAGRWLRKCYPWYVERMDLEPQAAKRLQSALQQADGVDGARAVLEPLRTVPAAV</sequence>
<dbReference type="EC" id="1.3.1.-" evidence="7"/>
<feature type="binding site" evidence="9">
    <location>
        <position position="158"/>
    </location>
    <ligand>
        <name>FMN</name>
        <dbReference type="ChEBI" id="CHEBI:58210"/>
    </ligand>
</feature>
<dbReference type="InterPro" id="IPR013785">
    <property type="entry name" value="Aldolase_TIM"/>
</dbReference>
<dbReference type="InterPro" id="IPR018517">
    <property type="entry name" value="tRNA_hU_synthase_CS"/>
</dbReference>
<gene>
    <name evidence="11" type="primary">dusB</name>
    <name evidence="11" type="ORF">DSM112329_03960</name>
</gene>
<dbReference type="EMBL" id="CP114014">
    <property type="protein sequence ID" value="XAY07081.1"/>
    <property type="molecule type" value="Genomic_DNA"/>
</dbReference>
<dbReference type="PIRSF" id="PIRSF006621">
    <property type="entry name" value="Dus"/>
    <property type="match status" value="1"/>
</dbReference>
<dbReference type="SUPFAM" id="SSF51395">
    <property type="entry name" value="FMN-linked oxidoreductases"/>
    <property type="match status" value="1"/>
</dbReference>
<dbReference type="Gene3D" id="3.20.20.70">
    <property type="entry name" value="Aldolase class I"/>
    <property type="match status" value="1"/>
</dbReference>
<keyword evidence="3 7" id="KW-0288">FMN</keyword>
<evidence type="ECO:0000259" key="10">
    <source>
        <dbReference type="Pfam" id="PF01207"/>
    </source>
</evidence>
<evidence type="ECO:0000256" key="5">
    <source>
        <dbReference type="ARBA" id="ARBA00022857"/>
    </source>
</evidence>
<dbReference type="InterPro" id="IPR035587">
    <property type="entry name" value="DUS-like_FMN-bd"/>
</dbReference>
<name>A0AAU7AZP9_9ACTN</name>
<reference evidence="11" key="1">
    <citation type="submission" date="2022-12" db="EMBL/GenBank/DDBJ databases">
        <title>Paraconexibacter alkalitolerans sp. nov. and Baekduia alba sp. nov., isolated from soil and emended description of the genera Paraconexibacter (Chun et al., 2020) and Baekduia (An et al., 2020).</title>
        <authorList>
            <person name="Vieira S."/>
            <person name="Huber K.J."/>
            <person name="Geppert A."/>
            <person name="Wolf J."/>
            <person name="Neumann-Schaal M."/>
            <person name="Muesken M."/>
            <person name="Overmann J."/>
        </authorList>
    </citation>
    <scope>NUCLEOTIDE SEQUENCE</scope>
    <source>
        <strain evidence="11">AEG42_29</strain>
    </source>
</reference>